<evidence type="ECO:0000259" key="4">
    <source>
        <dbReference type="PROSITE" id="PS01124"/>
    </source>
</evidence>
<keyword evidence="2" id="KW-0238">DNA-binding</keyword>
<feature type="domain" description="HTH araC/xylS-type" evidence="4">
    <location>
        <begin position="171"/>
        <end position="269"/>
    </location>
</feature>
<evidence type="ECO:0000256" key="3">
    <source>
        <dbReference type="ARBA" id="ARBA00023163"/>
    </source>
</evidence>
<evidence type="ECO:0000256" key="2">
    <source>
        <dbReference type="ARBA" id="ARBA00023125"/>
    </source>
</evidence>
<dbReference type="Gene3D" id="1.10.10.60">
    <property type="entry name" value="Homeodomain-like"/>
    <property type="match status" value="1"/>
</dbReference>
<dbReference type="PROSITE" id="PS01124">
    <property type="entry name" value="HTH_ARAC_FAMILY_2"/>
    <property type="match status" value="1"/>
</dbReference>
<protein>
    <submittedName>
        <fullName evidence="5">Helix-turn-helix transcriptional regulator</fullName>
    </submittedName>
</protein>
<dbReference type="InterPro" id="IPR009057">
    <property type="entry name" value="Homeodomain-like_sf"/>
</dbReference>
<name>A0ABS3BNM2_9BACT</name>
<dbReference type="PANTHER" id="PTHR46796">
    <property type="entry name" value="HTH-TYPE TRANSCRIPTIONAL ACTIVATOR RHAS-RELATED"/>
    <property type="match status" value="1"/>
</dbReference>
<dbReference type="Pfam" id="PF12833">
    <property type="entry name" value="HTH_18"/>
    <property type="match status" value="1"/>
</dbReference>
<organism evidence="5 6">
    <name type="scientific">Algoriphagus aestuariicola</name>
    <dbReference type="NCBI Taxonomy" id="1852016"/>
    <lineage>
        <taxon>Bacteria</taxon>
        <taxon>Pseudomonadati</taxon>
        <taxon>Bacteroidota</taxon>
        <taxon>Cytophagia</taxon>
        <taxon>Cytophagales</taxon>
        <taxon>Cyclobacteriaceae</taxon>
        <taxon>Algoriphagus</taxon>
    </lineage>
</organism>
<accession>A0ABS3BNM2</accession>
<dbReference type="SUPFAM" id="SSF46689">
    <property type="entry name" value="Homeodomain-like"/>
    <property type="match status" value="1"/>
</dbReference>
<dbReference type="InterPro" id="IPR050204">
    <property type="entry name" value="AraC_XylS_family_regulators"/>
</dbReference>
<dbReference type="InterPro" id="IPR054015">
    <property type="entry name" value="ExsA-like_N"/>
</dbReference>
<evidence type="ECO:0000313" key="6">
    <source>
        <dbReference type="Proteomes" id="UP000664698"/>
    </source>
</evidence>
<proteinExistence type="predicted"/>
<evidence type="ECO:0000313" key="5">
    <source>
        <dbReference type="EMBL" id="MBN7800905.1"/>
    </source>
</evidence>
<dbReference type="InterPro" id="IPR018060">
    <property type="entry name" value="HTH_AraC"/>
</dbReference>
<sequence length="271" mass="31138">MEYEVEYIHSKIKLSSYTGRLFRTEAAFEEHLLVWLISGETKILEAERTLRFGSGSTFLIPRNQLATIINYPSGGQPHQAVTMHLSLEVLREIYGISGLKTTDKGKLGVYAFDRHPLLDGCLASLVPYFELKEKIPSEVAALKIKEAITILRNTDAGIDQVLGNFSDPYKIDLEAFMERNFMFNMPLERFGFLTGRSLTTFKRDFQKIYQTSPQRWLTQKRLELAREQLLKTDRKPVDVYLETGFENLSHFSHAFKKQFGMSPSQLQIQNG</sequence>
<keyword evidence="1" id="KW-0805">Transcription regulation</keyword>
<keyword evidence="6" id="KW-1185">Reference proteome</keyword>
<reference evidence="5 6" key="1">
    <citation type="submission" date="2021-03" db="EMBL/GenBank/DDBJ databases">
        <title>novel species isolated from a fishpond in China.</title>
        <authorList>
            <person name="Lu H."/>
            <person name="Cai Z."/>
        </authorList>
    </citation>
    <scope>NUCLEOTIDE SEQUENCE [LARGE SCALE GENOMIC DNA]</scope>
    <source>
        <strain evidence="5 6">JCM 31546</strain>
    </source>
</reference>
<dbReference type="EMBL" id="JAFKCW010000002">
    <property type="protein sequence ID" value="MBN7800905.1"/>
    <property type="molecule type" value="Genomic_DNA"/>
</dbReference>
<gene>
    <name evidence="5" type="ORF">J0A67_08540</name>
</gene>
<dbReference type="SMART" id="SM00342">
    <property type="entry name" value="HTH_ARAC"/>
    <property type="match status" value="1"/>
</dbReference>
<dbReference type="Pfam" id="PF22200">
    <property type="entry name" value="ExsA_N"/>
    <property type="match status" value="1"/>
</dbReference>
<evidence type="ECO:0000256" key="1">
    <source>
        <dbReference type="ARBA" id="ARBA00023015"/>
    </source>
</evidence>
<comment type="caution">
    <text evidence="5">The sequence shown here is derived from an EMBL/GenBank/DDBJ whole genome shotgun (WGS) entry which is preliminary data.</text>
</comment>
<dbReference type="PANTHER" id="PTHR46796:SF6">
    <property type="entry name" value="ARAC SUBFAMILY"/>
    <property type="match status" value="1"/>
</dbReference>
<dbReference type="Proteomes" id="UP000664698">
    <property type="component" value="Unassembled WGS sequence"/>
</dbReference>
<keyword evidence="3" id="KW-0804">Transcription</keyword>